<dbReference type="EMBL" id="JAPMOS010000001">
    <property type="protein sequence ID" value="KAJ4463119.1"/>
    <property type="molecule type" value="Genomic_DNA"/>
</dbReference>
<dbReference type="GO" id="GO:0016757">
    <property type="term" value="F:glycosyltransferase activity"/>
    <property type="evidence" value="ECO:0007669"/>
    <property type="project" value="UniProtKB-KW"/>
</dbReference>
<feature type="region of interest" description="Disordered" evidence="5">
    <location>
        <begin position="176"/>
        <end position="195"/>
    </location>
</feature>
<organism evidence="8 9">
    <name type="scientific">Paratrimastix pyriformis</name>
    <dbReference type="NCBI Taxonomy" id="342808"/>
    <lineage>
        <taxon>Eukaryota</taxon>
        <taxon>Metamonada</taxon>
        <taxon>Preaxostyla</taxon>
        <taxon>Paratrimastigidae</taxon>
        <taxon>Paratrimastix</taxon>
    </lineage>
</organism>
<sequence>MPDDRFQDTQEPSETAVYGFVCWITGYIIYSVFLVWAFLPDSVLRYIGWTYYPQKYWALAIPAYVIVLVVFIELIYLAYNMMKTNPLDSPLAITDRASRFPSEQEREILHRNPGSIPPAWDIPIGAVNQIVFRSGRWAEQGVPASQRACFFGKKASLSEPEFDRVWTGDTRCRSENSDHPERFLPLPPPAHSDQLEETRARDGPLLDVPPRGYIDSGGAAAIIRPF</sequence>
<evidence type="ECO:0000256" key="4">
    <source>
        <dbReference type="ARBA" id="ARBA00023136"/>
    </source>
</evidence>
<dbReference type="Proteomes" id="UP001141327">
    <property type="component" value="Unassembled WGS sequence"/>
</dbReference>
<accession>A0ABQ8UVL8</accession>
<dbReference type="InterPro" id="IPR013717">
    <property type="entry name" value="PIG-P"/>
</dbReference>
<keyword evidence="8" id="KW-0328">Glycosyltransferase</keyword>
<feature type="transmembrane region" description="Helical" evidence="6">
    <location>
        <begin position="16"/>
        <end position="39"/>
    </location>
</feature>
<dbReference type="InterPro" id="IPR052263">
    <property type="entry name" value="GPI_Anchor_Biosynth"/>
</dbReference>
<evidence type="ECO:0000256" key="2">
    <source>
        <dbReference type="ARBA" id="ARBA00022692"/>
    </source>
</evidence>
<comment type="caution">
    <text evidence="8">The sequence shown here is derived from an EMBL/GenBank/DDBJ whole genome shotgun (WGS) entry which is preliminary data.</text>
</comment>
<gene>
    <name evidence="8" type="ORF">PAPYR_393</name>
</gene>
<dbReference type="PANTHER" id="PTHR46346:SF1">
    <property type="entry name" value="PHOSPHATIDYLINOSITOL N-ACETYLGLUCOSAMINYLTRANSFERASE SUBUNIT P"/>
    <property type="match status" value="1"/>
</dbReference>
<name>A0ABQ8UVL8_9EUKA</name>
<protein>
    <submittedName>
        <fullName evidence="8">Phosphatidylinositol N-acetylglucosaminyltransferase subunit P</fullName>
    </submittedName>
</protein>
<keyword evidence="3 6" id="KW-1133">Transmembrane helix</keyword>
<comment type="subcellular location">
    <subcellularLocation>
        <location evidence="1">Membrane</location>
        <topology evidence="1">Multi-pass membrane protein</topology>
    </subcellularLocation>
</comment>
<keyword evidence="2 6" id="KW-0812">Transmembrane</keyword>
<feature type="domain" description="PIG-P" evidence="7">
    <location>
        <begin position="15"/>
        <end position="132"/>
    </location>
</feature>
<dbReference type="PANTHER" id="PTHR46346">
    <property type="entry name" value="PHOSPHATIDYLINOSITOL N-ACETYLGLUCOSAMINYLTRANSFERASE SUBUNIT P"/>
    <property type="match status" value="1"/>
</dbReference>
<evidence type="ECO:0000313" key="9">
    <source>
        <dbReference type="Proteomes" id="UP001141327"/>
    </source>
</evidence>
<evidence type="ECO:0000313" key="8">
    <source>
        <dbReference type="EMBL" id="KAJ4463119.1"/>
    </source>
</evidence>
<keyword evidence="4 6" id="KW-0472">Membrane</keyword>
<evidence type="ECO:0000256" key="6">
    <source>
        <dbReference type="SAM" id="Phobius"/>
    </source>
</evidence>
<reference evidence="8" key="1">
    <citation type="journal article" date="2022" name="bioRxiv">
        <title>Genomics of Preaxostyla Flagellates Illuminates Evolutionary Transitions and the Path Towards Mitochondrial Loss.</title>
        <authorList>
            <person name="Novak L.V.F."/>
            <person name="Treitli S.C."/>
            <person name="Pyrih J."/>
            <person name="Halakuc P."/>
            <person name="Pipaliya S.V."/>
            <person name="Vacek V."/>
            <person name="Brzon O."/>
            <person name="Soukal P."/>
            <person name="Eme L."/>
            <person name="Dacks J.B."/>
            <person name="Karnkowska A."/>
            <person name="Elias M."/>
            <person name="Hampl V."/>
        </authorList>
    </citation>
    <scope>NUCLEOTIDE SEQUENCE</scope>
    <source>
        <strain evidence="8">RCP-MX</strain>
    </source>
</reference>
<dbReference type="Pfam" id="PF08510">
    <property type="entry name" value="PIG-P"/>
    <property type="match status" value="1"/>
</dbReference>
<evidence type="ECO:0000259" key="7">
    <source>
        <dbReference type="Pfam" id="PF08510"/>
    </source>
</evidence>
<keyword evidence="9" id="KW-1185">Reference proteome</keyword>
<feature type="transmembrane region" description="Helical" evidence="6">
    <location>
        <begin position="59"/>
        <end position="79"/>
    </location>
</feature>
<evidence type="ECO:0000256" key="5">
    <source>
        <dbReference type="SAM" id="MobiDB-lite"/>
    </source>
</evidence>
<proteinExistence type="predicted"/>
<evidence type="ECO:0000256" key="3">
    <source>
        <dbReference type="ARBA" id="ARBA00022989"/>
    </source>
</evidence>
<evidence type="ECO:0000256" key="1">
    <source>
        <dbReference type="ARBA" id="ARBA00004141"/>
    </source>
</evidence>
<keyword evidence="8" id="KW-0808">Transferase</keyword>